<protein>
    <submittedName>
        <fullName evidence="5">NUDIX hydrolase domain-containing protein</fullName>
    </submittedName>
</protein>
<dbReference type="EMBL" id="CP020911">
    <property type="protein sequence ID" value="ARQ13694.1"/>
    <property type="molecule type" value="Genomic_DNA"/>
</dbReference>
<dbReference type="Gene3D" id="3.90.79.10">
    <property type="entry name" value="Nucleoside Triphosphate Pyrophosphohydrolase"/>
    <property type="match status" value="1"/>
</dbReference>
<evidence type="ECO:0000259" key="4">
    <source>
        <dbReference type="PROSITE" id="PS51462"/>
    </source>
</evidence>
<dbReference type="GO" id="GO:0006167">
    <property type="term" value="P:AMP biosynthetic process"/>
    <property type="evidence" value="ECO:0007669"/>
    <property type="project" value="TreeGrafter"/>
</dbReference>
<geneLocation type="plasmid" evidence="6">
    <name>pretnxc12e</name>
</geneLocation>
<dbReference type="InterPro" id="IPR051325">
    <property type="entry name" value="Nudix_hydrolase_domain"/>
</dbReference>
<evidence type="ECO:0000256" key="3">
    <source>
        <dbReference type="RuleBase" id="RU003476"/>
    </source>
</evidence>
<dbReference type="InterPro" id="IPR000086">
    <property type="entry name" value="NUDIX_hydrolase_dom"/>
</dbReference>
<comment type="similarity">
    <text evidence="3">Belongs to the Nudix hydrolase family.</text>
</comment>
<dbReference type="InterPro" id="IPR015797">
    <property type="entry name" value="NUDIX_hydrolase-like_dom_sf"/>
</dbReference>
<gene>
    <name evidence="5" type="ORF">NXC12_PE00092</name>
</gene>
<proteinExistence type="inferred from homology"/>
<reference evidence="5 6" key="1">
    <citation type="submission" date="2017-04" db="EMBL/GenBank/DDBJ databases">
        <title>Complete genome sequences of Rhizobium genomic linages associated to common bean (phaseolus vulgaris).</title>
        <authorList>
            <person name="Santamaria R.I."/>
            <person name="Bustos P."/>
            <person name="Perez-Carrascal O."/>
            <person name="Martinez-Flores I."/>
            <person name="Juarez S."/>
            <person name="Lozano L."/>
            <person name="Miranda F."/>
            <person name="Vinuesa P."/>
            <person name="Martinez-Romero E."/>
            <person name="Cevallos M.A."/>
            <person name="Romero D."/>
            <person name="Davila G."/>
            <person name="Gonzalez V."/>
        </authorList>
    </citation>
    <scope>NUCLEOTIDE SEQUENCE [LARGE SCALE GENOMIC DNA]</scope>
    <source>
        <strain evidence="5 6">NXC12</strain>
        <plasmid evidence="6">pretnxc12e</plasmid>
    </source>
</reference>
<dbReference type="PRINTS" id="PR00502">
    <property type="entry name" value="NUDIXFAMILY"/>
</dbReference>
<evidence type="ECO:0000256" key="1">
    <source>
        <dbReference type="ARBA" id="ARBA00001946"/>
    </source>
</evidence>
<dbReference type="PROSITE" id="PS00893">
    <property type="entry name" value="NUDIX_BOX"/>
    <property type="match status" value="1"/>
</dbReference>
<name>A0AAN1EN56_RHIET</name>
<comment type="cofactor">
    <cofactor evidence="1">
        <name>Mg(2+)</name>
        <dbReference type="ChEBI" id="CHEBI:18420"/>
    </cofactor>
</comment>
<feature type="domain" description="Nudix hydrolase" evidence="4">
    <location>
        <begin position="1"/>
        <end position="151"/>
    </location>
</feature>
<keyword evidence="2 3" id="KW-0378">Hydrolase</keyword>
<dbReference type="CDD" id="cd04662">
    <property type="entry name" value="NUDIX_Hydrolase"/>
    <property type="match status" value="1"/>
</dbReference>
<accession>A0AAN1EN56</accession>
<dbReference type="PANTHER" id="PTHR21340">
    <property type="entry name" value="DIADENOSINE 5,5-P1,P4-TETRAPHOSPHATE PYROPHOSPHOHYDROLASE MUTT"/>
    <property type="match status" value="1"/>
</dbReference>
<dbReference type="GO" id="GO:0006754">
    <property type="term" value="P:ATP biosynthetic process"/>
    <property type="evidence" value="ECO:0007669"/>
    <property type="project" value="TreeGrafter"/>
</dbReference>
<evidence type="ECO:0000313" key="6">
    <source>
        <dbReference type="Proteomes" id="UP000194159"/>
    </source>
</evidence>
<dbReference type="InterPro" id="IPR020084">
    <property type="entry name" value="NUDIX_hydrolase_CS"/>
</dbReference>
<dbReference type="InterPro" id="IPR020476">
    <property type="entry name" value="Nudix_hydrolase"/>
</dbReference>
<keyword evidence="5" id="KW-0614">Plasmid</keyword>
<dbReference type="Proteomes" id="UP000194159">
    <property type="component" value="Plasmid pRetNXC12e"/>
</dbReference>
<evidence type="ECO:0000256" key="2">
    <source>
        <dbReference type="ARBA" id="ARBA00022801"/>
    </source>
</evidence>
<dbReference type="GO" id="GO:0004081">
    <property type="term" value="F:bis(5'-nucleosyl)-tetraphosphatase (asymmetrical) activity"/>
    <property type="evidence" value="ECO:0007669"/>
    <property type="project" value="TreeGrafter"/>
</dbReference>
<organism evidence="5 6">
    <name type="scientific">Rhizobium etli</name>
    <dbReference type="NCBI Taxonomy" id="29449"/>
    <lineage>
        <taxon>Bacteria</taxon>
        <taxon>Pseudomonadati</taxon>
        <taxon>Pseudomonadota</taxon>
        <taxon>Alphaproteobacteria</taxon>
        <taxon>Hyphomicrobiales</taxon>
        <taxon>Rhizobiaceae</taxon>
        <taxon>Rhizobium/Agrobacterium group</taxon>
        <taxon>Rhizobium</taxon>
    </lineage>
</organism>
<dbReference type="SUPFAM" id="SSF55811">
    <property type="entry name" value="Nudix"/>
    <property type="match status" value="1"/>
</dbReference>
<sequence length="157" mass="17051">MPVRSAGLLIYRLCETGPEVLLVHPGGPFWAKKDEGAWSIPKGLIEAGEDELSAAIREAQEELGVEVKGSFAPLGEYRQPGGKVVVVWSVEADAALDVETVRSSEFQIEWPPRSGRIQNFPEVDRAGWFPAAEAEVKILKGQVAMLADLATQLGRGR</sequence>
<evidence type="ECO:0000313" key="5">
    <source>
        <dbReference type="EMBL" id="ARQ13694.1"/>
    </source>
</evidence>
<dbReference type="RefSeq" id="WP_086084067.1">
    <property type="nucleotide sequence ID" value="NZ_CP020911.1"/>
</dbReference>
<dbReference type="AlphaFoldDB" id="A0AAN1EN56"/>
<dbReference type="PROSITE" id="PS51462">
    <property type="entry name" value="NUDIX"/>
    <property type="match status" value="1"/>
</dbReference>
<dbReference type="PANTHER" id="PTHR21340:SF0">
    <property type="entry name" value="BIS(5'-NUCLEOSYL)-TETRAPHOSPHATASE [ASYMMETRICAL]"/>
    <property type="match status" value="1"/>
</dbReference>
<dbReference type="Pfam" id="PF00293">
    <property type="entry name" value="NUDIX"/>
    <property type="match status" value="1"/>
</dbReference>